<organism evidence="4 5">
    <name type="scientific">Novosphingobium endophyticum</name>
    <dbReference type="NCBI Taxonomy" id="1955250"/>
    <lineage>
        <taxon>Bacteria</taxon>
        <taxon>Pseudomonadati</taxon>
        <taxon>Pseudomonadota</taxon>
        <taxon>Alphaproteobacteria</taxon>
        <taxon>Sphingomonadales</taxon>
        <taxon>Sphingomonadaceae</taxon>
        <taxon>Novosphingobium</taxon>
    </lineage>
</organism>
<feature type="transmembrane region" description="Helical" evidence="2">
    <location>
        <begin position="55"/>
        <end position="77"/>
    </location>
</feature>
<accession>A0A916X7S2</accession>
<keyword evidence="2" id="KW-0472">Membrane</keyword>
<proteinExistence type="predicted"/>
<comment type="caution">
    <text evidence="4">The sequence shown here is derived from an EMBL/GenBank/DDBJ whole genome shotgun (WGS) entry which is preliminary data.</text>
</comment>
<dbReference type="PROSITE" id="PS50930">
    <property type="entry name" value="HTH_LYTTR"/>
    <property type="match status" value="1"/>
</dbReference>
<dbReference type="EMBL" id="BMHK01000067">
    <property type="protein sequence ID" value="GGC16615.1"/>
    <property type="molecule type" value="Genomic_DNA"/>
</dbReference>
<feature type="region of interest" description="Disordered" evidence="1">
    <location>
        <begin position="171"/>
        <end position="193"/>
    </location>
</feature>
<feature type="transmembrane region" description="Helical" evidence="2">
    <location>
        <begin position="89"/>
        <end position="108"/>
    </location>
</feature>
<keyword evidence="2" id="KW-0812">Transmembrane</keyword>
<feature type="transmembrane region" description="Helical" evidence="2">
    <location>
        <begin position="22"/>
        <end position="43"/>
    </location>
</feature>
<dbReference type="AlphaFoldDB" id="A0A916X7S2"/>
<reference evidence="4" key="1">
    <citation type="journal article" date="2014" name="Int. J. Syst. Evol. Microbiol.">
        <title>Complete genome sequence of Corynebacterium casei LMG S-19264T (=DSM 44701T), isolated from a smear-ripened cheese.</title>
        <authorList>
            <consortium name="US DOE Joint Genome Institute (JGI-PGF)"/>
            <person name="Walter F."/>
            <person name="Albersmeier A."/>
            <person name="Kalinowski J."/>
            <person name="Ruckert C."/>
        </authorList>
    </citation>
    <scope>NUCLEOTIDE SEQUENCE</scope>
    <source>
        <strain evidence="4">CGMCC 1.15095</strain>
    </source>
</reference>
<evidence type="ECO:0000313" key="5">
    <source>
        <dbReference type="Proteomes" id="UP000608154"/>
    </source>
</evidence>
<evidence type="ECO:0000256" key="1">
    <source>
        <dbReference type="SAM" id="MobiDB-lite"/>
    </source>
</evidence>
<evidence type="ECO:0000259" key="3">
    <source>
        <dbReference type="PROSITE" id="PS50930"/>
    </source>
</evidence>
<keyword evidence="2" id="KW-1133">Transmembrane helix</keyword>
<dbReference type="InterPro" id="IPR007492">
    <property type="entry name" value="LytTR_DNA-bd_dom"/>
</dbReference>
<sequence length="293" mass="33404">MLQFYDWRFVNGRESVGWLRRVLIELWAMIALSAVVGFLGPFGTYSDGDFPSRSWHWWMQLMGAYVLVRPSILLWEAIAEVTALPARALVFWGVFLSAFPLALLWAWSADALFHGLNGFAGIWPFAMLCALGVLGVTVWARRADEHLRNDVSPGKRPGSARPQPVAEQAFRDLEPPSDQIENPKADDAKAQEPRLARRLPVDFQGPILALQSEDHYVRVHGKAESELLFMRLRDAIDEMDHVSGEQVHRSWWVAEEGIASVEFKGAKRTVIPMCNDHDPWAHWRRPRDMMRHG</sequence>
<reference evidence="4" key="2">
    <citation type="submission" date="2020-09" db="EMBL/GenBank/DDBJ databases">
        <authorList>
            <person name="Sun Q."/>
            <person name="Zhou Y."/>
        </authorList>
    </citation>
    <scope>NUCLEOTIDE SEQUENCE</scope>
    <source>
        <strain evidence="4">CGMCC 1.15095</strain>
    </source>
</reference>
<feature type="domain" description="HTH LytTR-type" evidence="3">
    <location>
        <begin position="207"/>
        <end position="265"/>
    </location>
</feature>
<dbReference type="Pfam" id="PF04397">
    <property type="entry name" value="LytTR"/>
    <property type="match status" value="1"/>
</dbReference>
<evidence type="ECO:0000313" key="4">
    <source>
        <dbReference type="EMBL" id="GGC16615.1"/>
    </source>
</evidence>
<dbReference type="Proteomes" id="UP000608154">
    <property type="component" value="Unassembled WGS sequence"/>
</dbReference>
<protein>
    <recommendedName>
        <fullName evidence="3">HTH LytTR-type domain-containing protein</fullName>
    </recommendedName>
</protein>
<gene>
    <name evidence="4" type="ORF">GCM10011494_39390</name>
</gene>
<keyword evidence="5" id="KW-1185">Reference proteome</keyword>
<dbReference type="GO" id="GO:0003677">
    <property type="term" value="F:DNA binding"/>
    <property type="evidence" value="ECO:0007669"/>
    <property type="project" value="InterPro"/>
</dbReference>
<name>A0A916X7S2_9SPHN</name>
<feature type="transmembrane region" description="Helical" evidence="2">
    <location>
        <begin position="120"/>
        <end position="140"/>
    </location>
</feature>
<evidence type="ECO:0000256" key="2">
    <source>
        <dbReference type="SAM" id="Phobius"/>
    </source>
</evidence>
<feature type="compositionally biased region" description="Basic and acidic residues" evidence="1">
    <location>
        <begin position="181"/>
        <end position="193"/>
    </location>
</feature>